<protein>
    <submittedName>
        <fullName evidence="1">Alpha-agarase</fullName>
    </submittedName>
</protein>
<accession>A0A6C2UUZ4</accession>
<evidence type="ECO:0000313" key="1">
    <source>
        <dbReference type="EMBL" id="VGO22676.1"/>
    </source>
</evidence>
<evidence type="ECO:0000313" key="2">
    <source>
        <dbReference type="Proteomes" id="UP000346198"/>
    </source>
</evidence>
<sequence>MAVVASVFSAFAGTEPGKDAAVVKKYPYPFKYSDVISDNISIVPVDRIIKDWGGNVLMWGEPAISDIDYNGENLYGKRIERKILKGKEDGVRIYIGSCFFLLHSMYHKFLAADPTLQEAAIRDIEGNRLTVPWMAGHTYRGVPLYWSCANNPRTRQFYREVITENMKAGYDGIVIEEPRGAAHGVGAGGCFCDHCMELFRVYMGKTYSPVELKKRGIDNIDTFDYREMVKPIANTREAYLKAKKKGKIPLAEDFMEFHLKEAANLVGEMSDLARSLGGEDTVVGLFGLRLGPEWLLNSHHIDFYASELAWGPPAEDGYKGVSFTFEVARALGKPHAWTYISPNQATFIKNHNSFNLVKAWIAMSYAAGQHFNIPHYAWAMPEAKVDVWNGRPSFKQGCSPHLYFPTESYLPFFRFVTEHAELFDGYDSIEQIGVLHSSPALRNRKFEQRVHDMCWELYESNIQYGLAIAGDDWVVHDLKESDADRFEFVIVPEPTKLDDAQQQIVDTWTAAGKTVKWKDVNDILSRIDPVVSLESDSGIFVRPRKNPDNALVPAVIHLLNTDYDLKKDGMNEQRDVVVRLSHKLLNGGTVHCITQYSPEDEPVQLSFEVKPDGVYVTVPKVDFWSVLKPECINE</sequence>
<name>A0A6C2UUZ4_9BACT</name>
<proteinExistence type="predicted"/>
<gene>
    <name evidence="1" type="ORF">SCARR_04771</name>
</gene>
<dbReference type="AlphaFoldDB" id="A0A6C2UUZ4"/>
<dbReference type="Proteomes" id="UP000346198">
    <property type="component" value="Unassembled WGS sequence"/>
</dbReference>
<dbReference type="Gene3D" id="3.20.20.80">
    <property type="entry name" value="Glycosidases"/>
    <property type="match status" value="1"/>
</dbReference>
<dbReference type="EMBL" id="CAAHFH010000002">
    <property type="protein sequence ID" value="VGO22676.1"/>
    <property type="molecule type" value="Genomic_DNA"/>
</dbReference>
<organism evidence="1 2">
    <name type="scientific">Pontiella sulfatireligans</name>
    <dbReference type="NCBI Taxonomy" id="2750658"/>
    <lineage>
        <taxon>Bacteria</taxon>
        <taxon>Pseudomonadati</taxon>
        <taxon>Kiritimatiellota</taxon>
        <taxon>Kiritimatiellia</taxon>
        <taxon>Kiritimatiellales</taxon>
        <taxon>Pontiellaceae</taxon>
        <taxon>Pontiella</taxon>
    </lineage>
</organism>
<keyword evidence="2" id="KW-1185">Reference proteome</keyword>
<reference evidence="1 2" key="1">
    <citation type="submission" date="2019-04" db="EMBL/GenBank/DDBJ databases">
        <authorList>
            <person name="Van Vliet M D."/>
        </authorList>
    </citation>
    <scope>NUCLEOTIDE SEQUENCE [LARGE SCALE GENOMIC DNA]</scope>
    <source>
        <strain evidence="1 2">F21</strain>
    </source>
</reference>